<evidence type="ECO:0000313" key="1">
    <source>
        <dbReference type="EMBL" id="BDS12174.1"/>
    </source>
</evidence>
<protein>
    <submittedName>
        <fullName evidence="1">Uncharacterized protein</fullName>
    </submittedName>
</protein>
<keyword evidence="2" id="KW-1185">Reference proteome</keyword>
<dbReference type="EMBL" id="AP026867">
    <property type="protein sequence ID" value="BDS12174.1"/>
    <property type="molecule type" value="Genomic_DNA"/>
</dbReference>
<dbReference type="AlphaFoldDB" id="A0A916DRZ2"/>
<proteinExistence type="predicted"/>
<gene>
    <name evidence="1" type="ORF">AsAng_0028890</name>
</gene>
<sequence>MHFVFLAEKLKNIKHNYLTFFRSLAFINLNNNTA</sequence>
<name>A0A916DRZ2_9BACT</name>
<dbReference type="Proteomes" id="UP001060919">
    <property type="component" value="Chromosome"/>
</dbReference>
<reference evidence="1" key="1">
    <citation type="submission" date="2022-09" db="EMBL/GenBank/DDBJ databases">
        <title>Aureispira anguillicida sp. nov., isolated from Leptocephalus of Japanese eel Anguilla japonica.</title>
        <authorList>
            <person name="Yuasa K."/>
            <person name="Mekata T."/>
            <person name="Ikunari K."/>
        </authorList>
    </citation>
    <scope>NUCLEOTIDE SEQUENCE</scope>
    <source>
        <strain evidence="1">EL160426</strain>
    </source>
</reference>
<evidence type="ECO:0000313" key="2">
    <source>
        <dbReference type="Proteomes" id="UP001060919"/>
    </source>
</evidence>
<organism evidence="1 2">
    <name type="scientific">Aureispira anguillae</name>
    <dbReference type="NCBI Taxonomy" id="2864201"/>
    <lineage>
        <taxon>Bacteria</taxon>
        <taxon>Pseudomonadati</taxon>
        <taxon>Bacteroidota</taxon>
        <taxon>Saprospiria</taxon>
        <taxon>Saprospirales</taxon>
        <taxon>Saprospiraceae</taxon>
        <taxon>Aureispira</taxon>
    </lineage>
</organism>
<accession>A0A916DRZ2</accession>
<dbReference type="KEGG" id="aup:AsAng_0028890"/>